<name>A0A4Z2JAK0_9TELE</name>
<sequence length="159" mass="17531">MPAVENQVGVVARPVISPELQEAAQLGLHGLQRDAAGGVVAAERLDHVVGEEALHVVQHPRRAQVQLLDLLRGQEVSSRYDQGVADAGSPQAAAELVEQAVGERLQRQHHEQSAEEEAETAPSVSVDRILKNTSRSEMRQKCRMPLEAMTWLRLRLLDR</sequence>
<feature type="compositionally biased region" description="Basic and acidic residues" evidence="1">
    <location>
        <begin position="104"/>
        <end position="113"/>
    </location>
</feature>
<comment type="caution">
    <text evidence="2">The sequence shown here is derived from an EMBL/GenBank/DDBJ whole genome shotgun (WGS) entry which is preliminary data.</text>
</comment>
<keyword evidence="3" id="KW-1185">Reference proteome</keyword>
<evidence type="ECO:0000256" key="1">
    <source>
        <dbReference type="SAM" id="MobiDB-lite"/>
    </source>
</evidence>
<proteinExistence type="predicted"/>
<accession>A0A4Z2JAK0</accession>
<dbReference type="EMBL" id="SRLO01000013">
    <property type="protein sequence ID" value="TNN86698.1"/>
    <property type="molecule type" value="Genomic_DNA"/>
</dbReference>
<dbReference type="OrthoDB" id="10670611at2759"/>
<feature type="region of interest" description="Disordered" evidence="1">
    <location>
        <begin position="101"/>
        <end position="137"/>
    </location>
</feature>
<evidence type="ECO:0000313" key="2">
    <source>
        <dbReference type="EMBL" id="TNN86698.1"/>
    </source>
</evidence>
<protein>
    <submittedName>
        <fullName evidence="2">Uncharacterized protein</fullName>
    </submittedName>
</protein>
<evidence type="ECO:0000313" key="3">
    <source>
        <dbReference type="Proteomes" id="UP000314294"/>
    </source>
</evidence>
<feature type="compositionally biased region" description="Basic and acidic residues" evidence="1">
    <location>
        <begin position="128"/>
        <end position="137"/>
    </location>
</feature>
<reference evidence="2 3" key="1">
    <citation type="submission" date="2019-03" db="EMBL/GenBank/DDBJ databases">
        <title>First draft genome of Liparis tanakae, snailfish: a comprehensive survey of snailfish specific genes.</title>
        <authorList>
            <person name="Kim W."/>
            <person name="Song I."/>
            <person name="Jeong J.-H."/>
            <person name="Kim D."/>
            <person name="Kim S."/>
            <person name="Ryu S."/>
            <person name="Song J.Y."/>
            <person name="Lee S.K."/>
        </authorList>
    </citation>
    <scope>NUCLEOTIDE SEQUENCE [LARGE SCALE GENOMIC DNA]</scope>
    <source>
        <tissue evidence="2">Muscle</tissue>
    </source>
</reference>
<dbReference type="AlphaFoldDB" id="A0A4Z2JAK0"/>
<organism evidence="2 3">
    <name type="scientific">Liparis tanakae</name>
    <name type="common">Tanaka's snailfish</name>
    <dbReference type="NCBI Taxonomy" id="230148"/>
    <lineage>
        <taxon>Eukaryota</taxon>
        <taxon>Metazoa</taxon>
        <taxon>Chordata</taxon>
        <taxon>Craniata</taxon>
        <taxon>Vertebrata</taxon>
        <taxon>Euteleostomi</taxon>
        <taxon>Actinopterygii</taxon>
        <taxon>Neopterygii</taxon>
        <taxon>Teleostei</taxon>
        <taxon>Neoteleostei</taxon>
        <taxon>Acanthomorphata</taxon>
        <taxon>Eupercaria</taxon>
        <taxon>Perciformes</taxon>
        <taxon>Cottioidei</taxon>
        <taxon>Cottales</taxon>
        <taxon>Liparidae</taxon>
        <taxon>Liparis</taxon>
    </lineage>
</organism>
<gene>
    <name evidence="2" type="ORF">EYF80_002881</name>
</gene>
<dbReference type="Proteomes" id="UP000314294">
    <property type="component" value="Unassembled WGS sequence"/>
</dbReference>